<comment type="caution">
    <text evidence="3">The sequence shown here is derived from an EMBL/GenBank/DDBJ whole genome shotgun (WGS) entry which is preliminary data.</text>
</comment>
<dbReference type="PIRSF" id="PIRSF007165">
    <property type="entry name" value="UCP007165"/>
    <property type="match status" value="1"/>
</dbReference>
<comment type="similarity">
    <text evidence="1">Belongs to the UPF0302 family.</text>
</comment>
<dbReference type="Proteomes" id="UP000009875">
    <property type="component" value="Unassembled WGS sequence"/>
</dbReference>
<dbReference type="NCBIfam" id="NF002965">
    <property type="entry name" value="PRK03636.1"/>
    <property type="match status" value="1"/>
</dbReference>
<dbReference type="InterPro" id="IPR027393">
    <property type="entry name" value="Virus_scaffolding_prot_C"/>
</dbReference>
<dbReference type="SMART" id="SM00914">
    <property type="entry name" value="IDEAL"/>
    <property type="match status" value="1"/>
</dbReference>
<name>K9EST5_9LACT</name>
<dbReference type="InterPro" id="IPR014957">
    <property type="entry name" value="IDEAL_dom"/>
</dbReference>
<dbReference type="Gene3D" id="3.40.1530.30">
    <property type="entry name" value="Uncharacterised family UPF0302, N-terminal domain"/>
    <property type="match status" value="1"/>
</dbReference>
<dbReference type="InterPro" id="IPR038091">
    <property type="entry name" value="UPF0302_N_sf"/>
</dbReference>
<evidence type="ECO:0000259" key="2">
    <source>
        <dbReference type="SMART" id="SM00914"/>
    </source>
</evidence>
<dbReference type="HAMAP" id="MF_00760">
    <property type="entry name" value="UPF0302"/>
    <property type="match status" value="1"/>
</dbReference>
<dbReference type="RefSeq" id="WP_003777019.1">
    <property type="nucleotide sequence ID" value="NZ_JH992957.1"/>
</dbReference>
<dbReference type="eggNOG" id="COG5582">
    <property type="taxonomic scope" value="Bacteria"/>
</dbReference>
<dbReference type="Gene3D" id="4.10.810.10">
    <property type="entry name" value="Virus Scaffolding Protein, Chain A"/>
    <property type="match status" value="1"/>
</dbReference>
<dbReference type="InterPro" id="IPR014963">
    <property type="entry name" value="UPF0302_N"/>
</dbReference>
<proteinExistence type="inferred from homology"/>
<organism evidence="3 4">
    <name type="scientific">Alloiococcus otitis ATCC 51267</name>
    <dbReference type="NCBI Taxonomy" id="883081"/>
    <lineage>
        <taxon>Bacteria</taxon>
        <taxon>Bacillati</taxon>
        <taxon>Bacillota</taxon>
        <taxon>Bacilli</taxon>
        <taxon>Lactobacillales</taxon>
        <taxon>Carnobacteriaceae</taxon>
        <taxon>Alloiococcus</taxon>
    </lineage>
</organism>
<evidence type="ECO:0000256" key="1">
    <source>
        <dbReference type="HAMAP-Rule" id="MF_00760"/>
    </source>
</evidence>
<reference evidence="3 4" key="1">
    <citation type="submission" date="2012-09" db="EMBL/GenBank/DDBJ databases">
        <title>The Genome Sequence of Alloiococcus otitis ATCC 51267.</title>
        <authorList>
            <consortium name="The Broad Institute Genome Sequencing Platform"/>
            <person name="Earl A."/>
            <person name="Ward D."/>
            <person name="Feldgarden M."/>
            <person name="Gevers D."/>
            <person name="Huys G."/>
            <person name="Walker B."/>
            <person name="Young S.K."/>
            <person name="Zeng Q."/>
            <person name="Gargeya S."/>
            <person name="Fitzgerald M."/>
            <person name="Haas B."/>
            <person name="Abouelleil A."/>
            <person name="Alvarado L."/>
            <person name="Arachchi H.M."/>
            <person name="Berlin A.M."/>
            <person name="Chapman S.B."/>
            <person name="Goldberg J."/>
            <person name="Griggs A."/>
            <person name="Gujja S."/>
            <person name="Hansen M."/>
            <person name="Howarth C."/>
            <person name="Imamovic A."/>
            <person name="Larimer J."/>
            <person name="McCowen C."/>
            <person name="Montmayeur A."/>
            <person name="Murphy C."/>
            <person name="Neiman D."/>
            <person name="Pearson M."/>
            <person name="Priest M."/>
            <person name="Roberts A."/>
            <person name="Saif S."/>
            <person name="Shea T."/>
            <person name="Sisk P."/>
            <person name="Sykes S."/>
            <person name="Wortman J."/>
            <person name="Nusbaum C."/>
            <person name="Birren B."/>
        </authorList>
    </citation>
    <scope>NUCLEOTIDE SEQUENCE [LARGE SCALE GENOMIC DNA]</scope>
    <source>
        <strain evidence="3 4">ATCC 51267</strain>
    </source>
</reference>
<evidence type="ECO:0000313" key="4">
    <source>
        <dbReference type="Proteomes" id="UP000009875"/>
    </source>
</evidence>
<dbReference type="STRING" id="883081.HMPREF9698_00497"/>
<dbReference type="Pfam" id="PF08858">
    <property type="entry name" value="IDEAL"/>
    <property type="match status" value="1"/>
</dbReference>
<dbReference type="AlphaFoldDB" id="K9EST5"/>
<keyword evidence="4" id="KW-1185">Reference proteome</keyword>
<dbReference type="InterPro" id="IPR011188">
    <property type="entry name" value="UPF0302"/>
</dbReference>
<dbReference type="EMBL" id="AGXA01000007">
    <property type="protein sequence ID" value="EKU94017.1"/>
    <property type="molecule type" value="Genomic_DNA"/>
</dbReference>
<dbReference type="Pfam" id="PF08864">
    <property type="entry name" value="UPF0302"/>
    <property type="match status" value="1"/>
</dbReference>
<dbReference type="OrthoDB" id="2155814at2"/>
<gene>
    <name evidence="3" type="ORF">HMPREF9698_00497</name>
</gene>
<sequence length="188" mass="22341">MPNRIKLEDKKAFIKWFTETQQVRRRESLWILNYLLNHDIVLNKSHFVDYAHATPRGIRIAAANTQGRSFLFYKGGIEYEDPEKAFHEIRMNWHEPLYIEVDFVGKNISPAYVKVLEDNPYARWNDRVPADLVVQVEDALDNFQLNVRKEEIHQAIDQALQEDDKETFYKLSQELIDINNYLNEENKT</sequence>
<evidence type="ECO:0000313" key="3">
    <source>
        <dbReference type="EMBL" id="EKU94017.1"/>
    </source>
</evidence>
<accession>K9EST5</accession>
<feature type="domain" description="IDEAL" evidence="2">
    <location>
        <begin position="139"/>
        <end position="175"/>
    </location>
</feature>
<dbReference type="HOGENOM" id="CLU_126019_1_0_9"/>
<protein>
    <recommendedName>
        <fullName evidence="1">UPF0302 protein HMPREF9698_00497</fullName>
    </recommendedName>
</protein>